<dbReference type="InterPro" id="IPR017937">
    <property type="entry name" value="Thioredoxin_CS"/>
</dbReference>
<reference evidence="4" key="1">
    <citation type="submission" date="2009-12" db="EMBL/GenBank/DDBJ databases">
        <title>The Genome Sequence of Anolis carolinensis (Green Anole Lizard).</title>
        <authorList>
            <consortium name="The Genome Sequencing Platform"/>
            <person name="Di Palma F."/>
            <person name="Alfoldi J."/>
            <person name="Heiman D."/>
            <person name="Young S."/>
            <person name="Grabherr M."/>
            <person name="Johnson J."/>
            <person name="Lander E.S."/>
            <person name="Lindblad-Toh K."/>
        </authorList>
    </citation>
    <scope>NUCLEOTIDE SEQUENCE [LARGE SCALE GENOMIC DNA]</scope>
    <source>
        <strain evidence="4">JBL SC #1</strain>
    </source>
</reference>
<dbReference type="SUPFAM" id="SSF52833">
    <property type="entry name" value="Thioredoxin-like"/>
    <property type="match status" value="1"/>
</dbReference>
<dbReference type="InterPro" id="IPR036249">
    <property type="entry name" value="Thioredoxin-like_sf"/>
</dbReference>
<feature type="domain" description="Thioredoxin" evidence="3">
    <location>
        <begin position="4"/>
        <end position="40"/>
    </location>
</feature>
<dbReference type="Ensembl" id="ENSACAT00000055091.1">
    <property type="protein sequence ID" value="ENSACAP00000023665.1"/>
    <property type="gene ID" value="ENSACAG00000043976.1"/>
</dbReference>
<evidence type="ECO:0000259" key="3">
    <source>
        <dbReference type="Pfam" id="PF00085"/>
    </source>
</evidence>
<evidence type="ECO:0000256" key="1">
    <source>
        <dbReference type="ARBA" id="ARBA00023157"/>
    </source>
</evidence>
<evidence type="ECO:0000313" key="5">
    <source>
        <dbReference type="Proteomes" id="UP000001646"/>
    </source>
</evidence>
<dbReference type="Proteomes" id="UP000001646">
    <property type="component" value="Unplaced"/>
</dbReference>
<dbReference type="CDD" id="cd02947">
    <property type="entry name" value="TRX_family"/>
    <property type="match status" value="1"/>
</dbReference>
<proteinExistence type="predicted"/>
<keyword evidence="2" id="KW-0676">Redox-active center</keyword>
<dbReference type="Pfam" id="PF00085">
    <property type="entry name" value="Thioredoxin"/>
    <property type="match status" value="1"/>
</dbReference>
<name>A0A803SL25_ANOCA</name>
<dbReference type="PROSITE" id="PS00194">
    <property type="entry name" value="THIOREDOXIN_1"/>
    <property type="match status" value="1"/>
</dbReference>
<reference evidence="4" key="3">
    <citation type="submission" date="2025-09" db="UniProtKB">
        <authorList>
            <consortium name="Ensembl"/>
        </authorList>
    </citation>
    <scope>IDENTIFICATION</scope>
</reference>
<evidence type="ECO:0000313" key="4">
    <source>
        <dbReference type="Ensembl" id="ENSACAP00000023665.1"/>
    </source>
</evidence>
<dbReference type="PANTHER" id="PTHR46115">
    <property type="entry name" value="THIOREDOXIN-LIKE PROTEIN 1"/>
    <property type="match status" value="1"/>
</dbReference>
<sequence length="120" mass="13298">LLKQRELEEFLKNAGPQLVVIDFSAKWCGPCKMIRPTFHVSLILLSLSTYFCQIVVTVKCQLFESGEQGELPSASSSFPCGDIRKASHRMVKHPGVPWSTSLQTSNFLTPEATCSFLSCS</sequence>
<dbReference type="GeneTree" id="ENSGT01000000216043"/>
<dbReference type="InterPro" id="IPR013766">
    <property type="entry name" value="Thioredoxin_domain"/>
</dbReference>
<dbReference type="Gene3D" id="3.40.30.10">
    <property type="entry name" value="Glutaredoxin"/>
    <property type="match status" value="1"/>
</dbReference>
<accession>A0A803SL25</accession>
<organism evidence="4 5">
    <name type="scientific">Anolis carolinensis</name>
    <name type="common">Green anole</name>
    <name type="synonym">American chameleon</name>
    <dbReference type="NCBI Taxonomy" id="28377"/>
    <lineage>
        <taxon>Eukaryota</taxon>
        <taxon>Metazoa</taxon>
        <taxon>Chordata</taxon>
        <taxon>Craniata</taxon>
        <taxon>Vertebrata</taxon>
        <taxon>Euteleostomi</taxon>
        <taxon>Lepidosauria</taxon>
        <taxon>Squamata</taxon>
        <taxon>Bifurcata</taxon>
        <taxon>Unidentata</taxon>
        <taxon>Episquamata</taxon>
        <taxon>Toxicofera</taxon>
        <taxon>Iguania</taxon>
        <taxon>Dactyloidae</taxon>
        <taxon>Anolis</taxon>
    </lineage>
</organism>
<dbReference type="AlphaFoldDB" id="A0A803SL25"/>
<protein>
    <recommendedName>
        <fullName evidence="3">Thioredoxin domain-containing protein</fullName>
    </recommendedName>
</protein>
<evidence type="ECO:0000256" key="2">
    <source>
        <dbReference type="ARBA" id="ARBA00023284"/>
    </source>
</evidence>
<reference evidence="4" key="2">
    <citation type="submission" date="2025-08" db="UniProtKB">
        <authorList>
            <consortium name="Ensembl"/>
        </authorList>
    </citation>
    <scope>IDENTIFICATION</scope>
</reference>
<keyword evidence="1" id="KW-1015">Disulfide bond</keyword>
<keyword evidence="5" id="KW-1185">Reference proteome</keyword>
<dbReference type="InParanoid" id="A0A803SL25"/>